<dbReference type="AlphaFoldDB" id="H0E7L6"/>
<gene>
    <name evidence="2" type="ORF">PAI11_28200</name>
</gene>
<dbReference type="EMBL" id="AGUD01000227">
    <property type="protein sequence ID" value="EHN10290.1"/>
    <property type="molecule type" value="Genomic_DNA"/>
</dbReference>
<protein>
    <submittedName>
        <fullName evidence="2">Putativetransmembrane protein</fullName>
    </submittedName>
</protein>
<keyword evidence="1" id="KW-0472">Membrane</keyword>
<feature type="transmembrane region" description="Helical" evidence="1">
    <location>
        <begin position="95"/>
        <end position="123"/>
    </location>
</feature>
<dbReference type="InterPro" id="IPR025498">
    <property type="entry name" value="DUF4389"/>
</dbReference>
<evidence type="ECO:0000256" key="1">
    <source>
        <dbReference type="SAM" id="Phobius"/>
    </source>
</evidence>
<evidence type="ECO:0000313" key="2">
    <source>
        <dbReference type="EMBL" id="EHN10290.1"/>
    </source>
</evidence>
<evidence type="ECO:0000313" key="3">
    <source>
        <dbReference type="Proteomes" id="UP000005143"/>
    </source>
</evidence>
<reference evidence="2 3" key="1">
    <citation type="journal article" date="2013" name="Biodegradation">
        <title>Quantitative proteomic analysis of ibuprofen-degrading Patulibacter sp. strain I11.</title>
        <authorList>
            <person name="Almeida B."/>
            <person name="Kjeldal H."/>
            <person name="Lolas I."/>
            <person name="Knudsen A.D."/>
            <person name="Carvalho G."/>
            <person name="Nielsen K.L."/>
            <person name="Barreto Crespo M.T."/>
            <person name="Stensballe A."/>
            <person name="Nielsen J.L."/>
        </authorList>
    </citation>
    <scope>NUCLEOTIDE SEQUENCE [LARGE SCALE GENOMIC DNA]</scope>
    <source>
        <strain evidence="2 3">I11</strain>
    </source>
</reference>
<keyword evidence="1" id="KW-0812">Transmembrane</keyword>
<name>H0E7L6_9ACTN</name>
<sequence length="181" mass="19745">MAIPHFFVLFFYAIAGLFAVIAAWFAVVITAKYPAGIYGFVAGLQRYVARVNGYLYLLTDVYPPFNGSEDPEYPIQLAIGPPKEQYSRLLAFFRAILFIPVYIVMYLLGIAAMVIAFLSWLVIIVTGKQPEGLQSAQVFCLGYTARAGVYGSLLTEKFPSFDNEADGPAVPTAPIPGGLQG</sequence>
<comment type="caution">
    <text evidence="2">The sequence shown here is derived from an EMBL/GenBank/DDBJ whole genome shotgun (WGS) entry which is preliminary data.</text>
</comment>
<keyword evidence="3" id="KW-1185">Reference proteome</keyword>
<proteinExistence type="predicted"/>
<accession>H0E7L6</accession>
<feature type="transmembrane region" description="Helical" evidence="1">
    <location>
        <begin position="6"/>
        <end position="29"/>
    </location>
</feature>
<keyword evidence="1" id="KW-1133">Transmembrane helix</keyword>
<dbReference type="Pfam" id="PF14333">
    <property type="entry name" value="DUF4389"/>
    <property type="match status" value="2"/>
</dbReference>
<dbReference type="Proteomes" id="UP000005143">
    <property type="component" value="Unassembled WGS sequence"/>
</dbReference>
<organism evidence="2 3">
    <name type="scientific">Patulibacter medicamentivorans</name>
    <dbReference type="NCBI Taxonomy" id="1097667"/>
    <lineage>
        <taxon>Bacteria</taxon>
        <taxon>Bacillati</taxon>
        <taxon>Actinomycetota</taxon>
        <taxon>Thermoleophilia</taxon>
        <taxon>Solirubrobacterales</taxon>
        <taxon>Patulibacteraceae</taxon>
        <taxon>Patulibacter</taxon>
    </lineage>
</organism>